<protein>
    <submittedName>
        <fullName evidence="1">Uncharacterized protein</fullName>
    </submittedName>
</protein>
<dbReference type="Proteomes" id="UP001497680">
    <property type="component" value="Unassembled WGS sequence"/>
</dbReference>
<dbReference type="EMBL" id="MU394319">
    <property type="protein sequence ID" value="KAI6086010.1"/>
    <property type="molecule type" value="Genomic_DNA"/>
</dbReference>
<evidence type="ECO:0000313" key="2">
    <source>
        <dbReference type="Proteomes" id="UP001497680"/>
    </source>
</evidence>
<reference evidence="1 2" key="1">
    <citation type="journal article" date="2022" name="New Phytol.">
        <title>Ecological generalism drives hyperdiversity of secondary metabolite gene clusters in xylarialean endophytes.</title>
        <authorList>
            <person name="Franco M.E.E."/>
            <person name="Wisecaver J.H."/>
            <person name="Arnold A.E."/>
            <person name="Ju Y.M."/>
            <person name="Slot J.C."/>
            <person name="Ahrendt S."/>
            <person name="Moore L.P."/>
            <person name="Eastman K.E."/>
            <person name="Scott K."/>
            <person name="Konkel Z."/>
            <person name="Mondo S.J."/>
            <person name="Kuo A."/>
            <person name="Hayes R.D."/>
            <person name="Haridas S."/>
            <person name="Andreopoulos B."/>
            <person name="Riley R."/>
            <person name="LaButti K."/>
            <person name="Pangilinan J."/>
            <person name="Lipzen A."/>
            <person name="Amirebrahimi M."/>
            <person name="Yan J."/>
            <person name="Adam C."/>
            <person name="Keymanesh K."/>
            <person name="Ng V."/>
            <person name="Louie K."/>
            <person name="Northen T."/>
            <person name="Drula E."/>
            <person name="Henrissat B."/>
            <person name="Hsieh H.M."/>
            <person name="Youens-Clark K."/>
            <person name="Lutzoni F."/>
            <person name="Miadlikowska J."/>
            <person name="Eastwood D.C."/>
            <person name="Hamelin R.C."/>
            <person name="Grigoriev I.V."/>
            <person name="U'Ren J.M."/>
        </authorList>
    </citation>
    <scope>NUCLEOTIDE SEQUENCE [LARGE SCALE GENOMIC DNA]</scope>
    <source>
        <strain evidence="1 2">ER1909</strain>
    </source>
</reference>
<accession>A0ACC0CZW8</accession>
<keyword evidence="2" id="KW-1185">Reference proteome</keyword>
<organism evidence="1 2">
    <name type="scientific">Hypoxylon rubiginosum</name>
    <dbReference type="NCBI Taxonomy" id="110542"/>
    <lineage>
        <taxon>Eukaryota</taxon>
        <taxon>Fungi</taxon>
        <taxon>Dikarya</taxon>
        <taxon>Ascomycota</taxon>
        <taxon>Pezizomycotina</taxon>
        <taxon>Sordariomycetes</taxon>
        <taxon>Xylariomycetidae</taxon>
        <taxon>Xylariales</taxon>
        <taxon>Hypoxylaceae</taxon>
        <taxon>Hypoxylon</taxon>
    </lineage>
</organism>
<name>A0ACC0CZW8_9PEZI</name>
<gene>
    <name evidence="1" type="ORF">F4821DRAFT_139036</name>
</gene>
<sequence>MDDLHRFGRIVSGNRRKNQPFNSEARAFMLGAVAGGASHTTVANAMNCIPQTVSRYVNCYEEQHGFKISYPSQSHELETKDKQKMRLNHLTHQMARSAGKSTRDEGRIEPIVRTSTRWRHRPHLKRWRAAKRSGLNRRDTQKRLRFGRKKSSAAML</sequence>
<proteinExistence type="predicted"/>
<comment type="caution">
    <text evidence="1">The sequence shown here is derived from an EMBL/GenBank/DDBJ whole genome shotgun (WGS) entry which is preliminary data.</text>
</comment>
<evidence type="ECO:0000313" key="1">
    <source>
        <dbReference type="EMBL" id="KAI6086010.1"/>
    </source>
</evidence>